<dbReference type="InterPro" id="IPR012910">
    <property type="entry name" value="Plug_dom"/>
</dbReference>
<keyword evidence="10" id="KW-0732">Signal</keyword>
<accession>A0A975C163</accession>
<dbReference type="GO" id="GO:0009279">
    <property type="term" value="C:cell outer membrane"/>
    <property type="evidence" value="ECO:0007669"/>
    <property type="project" value="UniProtKB-SubCell"/>
</dbReference>
<dbReference type="InterPro" id="IPR036942">
    <property type="entry name" value="Beta-barrel_TonB_sf"/>
</dbReference>
<dbReference type="RefSeq" id="WP_207868237.1">
    <property type="nucleotide sequence ID" value="NZ_CP062222.1"/>
</dbReference>
<comment type="subcellular location">
    <subcellularLocation>
        <location evidence="1 8">Cell outer membrane</location>
        <topology evidence="1 8">Multi-pass membrane protein</topology>
    </subcellularLocation>
</comment>
<keyword evidence="14" id="KW-1185">Reference proteome</keyword>
<sequence>MKTQSRILALLAGVGVAALSSAAFAQTAPATQDPVPAEDASDVGDVVVTGSRVIRNGDASPSPVTVVSTEEALRVQPGTLADALAILPVFAGNRGSGSNPTSTGSVGAGNAGANSLNLRNVGANRTLVLLDGLRVPPTLLNGVVDVDVIPQALVQRVDTVTGGVSAVYGSDAISGVVNYVIDKNFNGLRATVSTGLSGQGDAAKQNLSIAGGTRLLDGRAHVEGSYEYRDDEGIPYRSDRDFMDLWGVAGAGTTANPYVLYSDVRQATFPFGGLITSGLFNGQTFATDGVLRPIVHGATTGSAALEVGGDGGYYDSSLLGSLEAQQIFGRFDFDITDHIHAYAQVSGNLKTNVNASDYVRLTNVTMNSSNPFLAQTYRTQLATANQPTFRLSELLRAPRLEAVSESEQWIYMGGLNGDFGDGYKWSLDLVHGTTDMDTTLNNNVNNQRLAAALDAVQNGSTISCSITVTNPSLANGCVPLNVFGPTAASAEALAWVLQSTHYSAQTVMDSASAHVDGSPFSTWAGPVAVAVSAEWRKLSFSSVSDALPSAVVDCTGIRYNCTAGGALWANTYASSPEVSQTVQEAAIEFDAPLVVDAPFIQSFNLNGAARFTSYDTSGDYWTWKIGADWRINDAFRLRATRSRDIRAPTLYELFAPTNSVPVTTQDLLTGASPTVPSTDLSNPNLTAEIGDTSTAGFIWKPMDGLSIALDGYHITISDAVTQINGATAAYQRACYDSGGTSEFCALQVRPNGYTSTAASNAVTRWYTKYMNIAEVETYGADLEVNYAATLFDRPAAFRFLAAYQPHVTYAQPGVVTTDQGGVAFGPLGAAAGPDLRLTALLRFQPVENLTVDLMHRWRDVMKLGGDPSQVWAGNRLDAFSTTNINLSWKADTAVGSTEVFLNVSNLFDNEAPGGAYALNGTRAGLRDGYAMGDDVLGRYFTLGVRFRL</sequence>
<gene>
    <name evidence="13" type="ORF">IFJ75_11280</name>
</gene>
<keyword evidence="4 8" id="KW-0812">Transmembrane</keyword>
<dbReference type="InterPro" id="IPR037066">
    <property type="entry name" value="Plug_dom_sf"/>
</dbReference>
<proteinExistence type="inferred from homology"/>
<evidence type="ECO:0000256" key="1">
    <source>
        <dbReference type="ARBA" id="ARBA00004571"/>
    </source>
</evidence>
<dbReference type="Gene3D" id="2.40.170.20">
    <property type="entry name" value="TonB-dependent receptor, beta-barrel domain"/>
    <property type="match status" value="1"/>
</dbReference>
<dbReference type="PROSITE" id="PS52016">
    <property type="entry name" value="TONB_DEPENDENT_REC_3"/>
    <property type="match status" value="1"/>
</dbReference>
<name>A0A975C163_9CAUL</name>
<keyword evidence="6 8" id="KW-0472">Membrane</keyword>
<dbReference type="PANTHER" id="PTHR47234:SF3">
    <property type="entry name" value="SECRETIN_TONB SHORT N-TERMINAL DOMAIN-CONTAINING PROTEIN"/>
    <property type="match status" value="1"/>
</dbReference>
<reference evidence="13" key="1">
    <citation type="submission" date="2020-09" db="EMBL/GenBank/DDBJ databases">
        <title>Brevundimonas sp. LVF2 isolated from a puddle in Goettingen, Germany.</title>
        <authorList>
            <person name="Friedrich I."/>
            <person name="Klassen A."/>
            <person name="Hannes N."/>
            <person name="Schneider D."/>
            <person name="Hertel R."/>
            <person name="Daniel R."/>
        </authorList>
    </citation>
    <scope>NUCLEOTIDE SEQUENCE</scope>
    <source>
        <strain evidence="13">LVF2</strain>
    </source>
</reference>
<keyword evidence="3 8" id="KW-1134">Transmembrane beta strand</keyword>
<evidence type="ECO:0000313" key="13">
    <source>
        <dbReference type="EMBL" id="QTC89880.1"/>
    </source>
</evidence>
<feature type="domain" description="TonB-dependent receptor-like beta-barrel" evidence="11">
    <location>
        <begin position="376"/>
        <end position="906"/>
    </location>
</feature>
<evidence type="ECO:0000256" key="4">
    <source>
        <dbReference type="ARBA" id="ARBA00022692"/>
    </source>
</evidence>
<dbReference type="Pfam" id="PF00593">
    <property type="entry name" value="TonB_dep_Rec_b-barrel"/>
    <property type="match status" value="1"/>
</dbReference>
<keyword evidence="13" id="KW-0675">Receptor</keyword>
<feature type="signal peptide" evidence="10">
    <location>
        <begin position="1"/>
        <end position="25"/>
    </location>
</feature>
<dbReference type="Gene3D" id="2.170.130.10">
    <property type="entry name" value="TonB-dependent receptor, plug domain"/>
    <property type="match status" value="1"/>
</dbReference>
<dbReference type="InterPro" id="IPR000531">
    <property type="entry name" value="Beta-barrel_TonB"/>
</dbReference>
<evidence type="ECO:0000259" key="12">
    <source>
        <dbReference type="Pfam" id="PF07715"/>
    </source>
</evidence>
<evidence type="ECO:0000259" key="11">
    <source>
        <dbReference type="Pfam" id="PF00593"/>
    </source>
</evidence>
<evidence type="ECO:0000256" key="6">
    <source>
        <dbReference type="ARBA" id="ARBA00023136"/>
    </source>
</evidence>
<dbReference type="SUPFAM" id="SSF56935">
    <property type="entry name" value="Porins"/>
    <property type="match status" value="1"/>
</dbReference>
<evidence type="ECO:0000256" key="2">
    <source>
        <dbReference type="ARBA" id="ARBA00022448"/>
    </source>
</evidence>
<protein>
    <submittedName>
        <fullName evidence="13">TonB-dependent receptor</fullName>
    </submittedName>
</protein>
<dbReference type="KEGG" id="bgoe:IFJ75_11280"/>
<dbReference type="Pfam" id="PF07715">
    <property type="entry name" value="Plug"/>
    <property type="match status" value="1"/>
</dbReference>
<evidence type="ECO:0000256" key="5">
    <source>
        <dbReference type="ARBA" id="ARBA00023077"/>
    </source>
</evidence>
<feature type="chain" id="PRO_5037731632" evidence="10">
    <location>
        <begin position="26"/>
        <end position="948"/>
    </location>
</feature>
<keyword evidence="7 8" id="KW-0998">Cell outer membrane</keyword>
<dbReference type="AlphaFoldDB" id="A0A975C163"/>
<dbReference type="InterPro" id="IPR039426">
    <property type="entry name" value="TonB-dep_rcpt-like"/>
</dbReference>
<comment type="similarity">
    <text evidence="8 9">Belongs to the TonB-dependent receptor family.</text>
</comment>
<organism evidence="13 14">
    <name type="scientific">Brevundimonas goettingensis</name>
    <dbReference type="NCBI Taxonomy" id="2774190"/>
    <lineage>
        <taxon>Bacteria</taxon>
        <taxon>Pseudomonadati</taxon>
        <taxon>Pseudomonadota</taxon>
        <taxon>Alphaproteobacteria</taxon>
        <taxon>Caulobacterales</taxon>
        <taxon>Caulobacteraceae</taxon>
        <taxon>Brevundimonas</taxon>
    </lineage>
</organism>
<dbReference type="PANTHER" id="PTHR47234">
    <property type="match status" value="1"/>
</dbReference>
<evidence type="ECO:0000256" key="9">
    <source>
        <dbReference type="RuleBase" id="RU003357"/>
    </source>
</evidence>
<evidence type="ECO:0000256" key="8">
    <source>
        <dbReference type="PROSITE-ProRule" id="PRU01360"/>
    </source>
</evidence>
<evidence type="ECO:0000256" key="7">
    <source>
        <dbReference type="ARBA" id="ARBA00023237"/>
    </source>
</evidence>
<feature type="domain" description="TonB-dependent receptor plug" evidence="12">
    <location>
        <begin position="60"/>
        <end position="176"/>
    </location>
</feature>
<evidence type="ECO:0000256" key="10">
    <source>
        <dbReference type="SAM" id="SignalP"/>
    </source>
</evidence>
<keyword evidence="5 9" id="KW-0798">TonB box</keyword>
<keyword evidence="2 8" id="KW-0813">Transport</keyword>
<evidence type="ECO:0000256" key="3">
    <source>
        <dbReference type="ARBA" id="ARBA00022452"/>
    </source>
</evidence>
<dbReference type="EMBL" id="CP062222">
    <property type="protein sequence ID" value="QTC89880.1"/>
    <property type="molecule type" value="Genomic_DNA"/>
</dbReference>
<evidence type="ECO:0000313" key="14">
    <source>
        <dbReference type="Proteomes" id="UP000663918"/>
    </source>
</evidence>
<dbReference type="Proteomes" id="UP000663918">
    <property type="component" value="Chromosome"/>
</dbReference>